<name>A0AB38DZK8_XANCH</name>
<proteinExistence type="predicted"/>
<sequence>MPGACPMPLDTLGITTWAGKQWMQSLHENEQACLIAVRENGAALCVPQREAELVGLAPWATKAWR</sequence>
<comment type="caution">
    <text evidence="2">The sequence shown here is derived from an EMBL/GenBank/DDBJ whole genome shotgun (WGS) entry which is preliminary data.</text>
</comment>
<accession>A0AB38DZK8</accession>
<dbReference type="Proteomes" id="UP000234181">
    <property type="component" value="Unassembled WGS sequence"/>
</dbReference>
<organism evidence="2 3">
    <name type="scientific">Xanthomonas campestris pv. phaseoli</name>
    <dbReference type="NCBI Taxonomy" id="317013"/>
    <lineage>
        <taxon>Bacteria</taxon>
        <taxon>Pseudomonadati</taxon>
        <taxon>Pseudomonadota</taxon>
        <taxon>Gammaproteobacteria</taxon>
        <taxon>Lysobacterales</taxon>
        <taxon>Lysobacteraceae</taxon>
        <taxon>Xanthomonas</taxon>
    </lineage>
</organism>
<protein>
    <recommendedName>
        <fullName evidence="5">DUF4116 domain-containing protein</fullName>
    </recommendedName>
</protein>
<evidence type="ECO:0000313" key="1">
    <source>
        <dbReference type="EMBL" id="SON80922.1"/>
    </source>
</evidence>
<evidence type="ECO:0000313" key="4">
    <source>
        <dbReference type="Proteomes" id="UP000234181"/>
    </source>
</evidence>
<reference evidence="3 4" key="1">
    <citation type="submission" date="2017-10" db="EMBL/GenBank/DDBJ databases">
        <authorList>
            <person name="Regsiter A."/>
            <person name="William W."/>
        </authorList>
    </citation>
    <scope>NUCLEOTIDE SEQUENCE [LARGE SCALE GENOMIC DNA]</scope>
    <source>
        <strain evidence="1 4">CFBP6984</strain>
        <strain evidence="2 3">CFBP7430</strain>
    </source>
</reference>
<evidence type="ECO:0008006" key="5">
    <source>
        <dbReference type="Google" id="ProtNLM"/>
    </source>
</evidence>
<evidence type="ECO:0000313" key="3">
    <source>
        <dbReference type="Proteomes" id="UP000234166"/>
    </source>
</evidence>
<evidence type="ECO:0000313" key="2">
    <source>
        <dbReference type="EMBL" id="SON88223.1"/>
    </source>
</evidence>
<keyword evidence="4" id="KW-1185">Reference proteome</keyword>
<gene>
    <name evidence="1" type="ORF">XAP6984_380029</name>
    <name evidence="2" type="ORF">XAP7430_360030</name>
</gene>
<dbReference type="EMBL" id="OCYT01000093">
    <property type="protein sequence ID" value="SON80922.1"/>
    <property type="molecule type" value="Genomic_DNA"/>
</dbReference>
<dbReference type="AlphaFoldDB" id="A0AB38DZK8"/>
<dbReference type="EMBL" id="OCYS01000090">
    <property type="protein sequence ID" value="SON88223.1"/>
    <property type="molecule type" value="Genomic_DNA"/>
</dbReference>
<dbReference type="Proteomes" id="UP000234166">
    <property type="component" value="Unassembled WGS sequence"/>
</dbReference>